<keyword evidence="3" id="KW-1185">Reference proteome</keyword>
<feature type="transmembrane region" description="Helical" evidence="1">
    <location>
        <begin position="162"/>
        <end position="182"/>
    </location>
</feature>
<protein>
    <recommendedName>
        <fullName evidence="4">DUF998 domain-containing protein</fullName>
    </recommendedName>
</protein>
<feature type="transmembrane region" description="Helical" evidence="1">
    <location>
        <begin position="68"/>
        <end position="89"/>
    </location>
</feature>
<evidence type="ECO:0000313" key="3">
    <source>
        <dbReference type="Proteomes" id="UP000186019"/>
    </source>
</evidence>
<feature type="transmembrane region" description="Helical" evidence="1">
    <location>
        <begin position="96"/>
        <end position="117"/>
    </location>
</feature>
<keyword evidence="1" id="KW-0812">Transmembrane</keyword>
<feature type="transmembrane region" description="Helical" evidence="1">
    <location>
        <begin position="194"/>
        <end position="211"/>
    </location>
</feature>
<keyword evidence="1" id="KW-1133">Transmembrane helix</keyword>
<dbReference type="InterPro" id="IPR009339">
    <property type="entry name" value="DUF998"/>
</dbReference>
<dbReference type="EMBL" id="FTNV01000002">
    <property type="protein sequence ID" value="SIS17715.1"/>
    <property type="molecule type" value="Genomic_DNA"/>
</dbReference>
<dbReference type="STRING" id="573024.SAMN05216208_3072"/>
<keyword evidence="1" id="KW-0472">Membrane</keyword>
<dbReference type="Proteomes" id="UP000186019">
    <property type="component" value="Unassembled WGS sequence"/>
</dbReference>
<dbReference type="OrthoDB" id="581705at2"/>
<evidence type="ECO:0000313" key="2">
    <source>
        <dbReference type="EMBL" id="SIS17715.1"/>
    </source>
</evidence>
<dbReference type="Pfam" id="PF06197">
    <property type="entry name" value="DUF998"/>
    <property type="match status" value="1"/>
</dbReference>
<organism evidence="2 3">
    <name type="scientific">Roseovarius nanhaiticus</name>
    <dbReference type="NCBI Taxonomy" id="573024"/>
    <lineage>
        <taxon>Bacteria</taxon>
        <taxon>Pseudomonadati</taxon>
        <taxon>Pseudomonadota</taxon>
        <taxon>Alphaproteobacteria</taxon>
        <taxon>Rhodobacterales</taxon>
        <taxon>Roseobacteraceae</taxon>
        <taxon>Roseovarius</taxon>
    </lineage>
</organism>
<gene>
    <name evidence="2" type="ORF">SAMN05421666_2247</name>
</gene>
<dbReference type="PROSITE" id="PS51257">
    <property type="entry name" value="PROKAR_LIPOPROTEIN"/>
    <property type="match status" value="1"/>
</dbReference>
<sequence>MPAKGKTGSRNRVAQAAERPWLLIVCGVLGLGGCAALIIGTLVAPIYVPNHDWVADTISDLAAGRWEILMDVALYGFAAGLMGTSIAAAHAHLGKTGWSVGVMSLAFLAAIVVIIGARNEYGDNDNEGVVIHIYLVYAMGALFALLSAVMQAGLRASGHQRASWWIIALGIGWAIMSPVFLMSSTSIDGLLERILGLFACGMIVVLSLVFLRRGLDCREG</sequence>
<reference evidence="2 3" key="1">
    <citation type="submission" date="2017-01" db="EMBL/GenBank/DDBJ databases">
        <authorList>
            <person name="Mah S.A."/>
            <person name="Swanson W.J."/>
            <person name="Moy G.W."/>
            <person name="Vacquier V.D."/>
        </authorList>
    </citation>
    <scope>NUCLEOTIDE SEQUENCE [LARGE SCALE GENOMIC DNA]</scope>
    <source>
        <strain evidence="2 3">DSM 29590</strain>
    </source>
</reference>
<feature type="transmembrane region" description="Helical" evidence="1">
    <location>
        <begin position="129"/>
        <end position="150"/>
    </location>
</feature>
<evidence type="ECO:0000256" key="1">
    <source>
        <dbReference type="SAM" id="Phobius"/>
    </source>
</evidence>
<accession>A0A1N7GYQ5</accession>
<name>A0A1N7GYQ5_9RHOB</name>
<evidence type="ECO:0008006" key="4">
    <source>
        <dbReference type="Google" id="ProtNLM"/>
    </source>
</evidence>
<proteinExistence type="predicted"/>
<dbReference type="RefSeq" id="WP_076534011.1">
    <property type="nucleotide sequence ID" value="NZ_FOAC01000003.1"/>
</dbReference>
<feature type="transmembrane region" description="Helical" evidence="1">
    <location>
        <begin position="21"/>
        <end position="48"/>
    </location>
</feature>
<dbReference type="AlphaFoldDB" id="A0A1N7GYQ5"/>